<dbReference type="GO" id="GO:0006508">
    <property type="term" value="P:proteolysis"/>
    <property type="evidence" value="ECO:0007669"/>
    <property type="project" value="InterPro"/>
</dbReference>
<comment type="catalytic activity">
    <reaction evidence="3">
        <text>C-terminal L-alpha-aminoacyl-L-glutamyl-L-glutamyl-[tubulin] + H2O = C-terminal L-alpha-aminoacyl-L-glutamyl-[tubulin] + L-glutamate</text>
        <dbReference type="Rhea" id="RHEA:63792"/>
        <dbReference type="Rhea" id="RHEA-COMP:16435"/>
        <dbReference type="Rhea" id="RHEA-COMP:16436"/>
        <dbReference type="ChEBI" id="CHEBI:15377"/>
        <dbReference type="ChEBI" id="CHEBI:29985"/>
        <dbReference type="ChEBI" id="CHEBI:149555"/>
        <dbReference type="ChEBI" id="CHEBI:149556"/>
        <dbReference type="EC" id="3.4.17.24"/>
    </reaction>
    <physiologicalReaction direction="left-to-right" evidence="3">
        <dbReference type="Rhea" id="RHEA:63793"/>
    </physiologicalReaction>
</comment>
<evidence type="ECO:0000256" key="5">
    <source>
        <dbReference type="PROSITE-ProRule" id="PRU01379"/>
    </source>
</evidence>
<dbReference type="SUPFAM" id="SSF53187">
    <property type="entry name" value="Zn-dependent exopeptidases"/>
    <property type="match status" value="1"/>
</dbReference>
<dbReference type="GO" id="GO:0004181">
    <property type="term" value="F:metallocarboxypeptidase activity"/>
    <property type="evidence" value="ECO:0007669"/>
    <property type="project" value="InterPro"/>
</dbReference>
<organism evidence="8 11">
    <name type="scientific">Phytophthora kernoviae</name>
    <dbReference type="NCBI Taxonomy" id="325452"/>
    <lineage>
        <taxon>Eukaryota</taxon>
        <taxon>Sar</taxon>
        <taxon>Stramenopiles</taxon>
        <taxon>Oomycota</taxon>
        <taxon>Peronosporomycetes</taxon>
        <taxon>Peronosporales</taxon>
        <taxon>Peronosporaceae</taxon>
        <taxon>Phytophthora</taxon>
    </lineage>
</organism>
<keyword evidence="10" id="KW-1185">Reference proteome</keyword>
<protein>
    <recommendedName>
        <fullName evidence="4">tubulin-glutamate carboxypeptidase</fullName>
        <ecNumber evidence="4">3.4.17.24</ecNumber>
    </recommendedName>
</protein>
<evidence type="ECO:0000256" key="4">
    <source>
        <dbReference type="ARBA" id="ARBA00026108"/>
    </source>
</evidence>
<dbReference type="Proteomes" id="UP000792063">
    <property type="component" value="Unassembled WGS sequence"/>
</dbReference>
<dbReference type="InterPro" id="IPR050821">
    <property type="entry name" value="Cytosolic_carboxypeptidase"/>
</dbReference>
<evidence type="ECO:0000259" key="6">
    <source>
        <dbReference type="PROSITE" id="PS52035"/>
    </source>
</evidence>
<name>A0A421F7B0_9STRA</name>
<dbReference type="GO" id="GO:0008270">
    <property type="term" value="F:zinc ion binding"/>
    <property type="evidence" value="ECO:0007669"/>
    <property type="project" value="InterPro"/>
</dbReference>
<evidence type="ECO:0000313" key="8">
    <source>
        <dbReference type="EMBL" id="RLN26915.1"/>
    </source>
</evidence>
<sequence length="643" mass="71521">MDKNDILFFVNVMFNGPMSGEQYDGFWNSMITSPIVLRWHKSGSVNWSKAEQQETQKLVVKQILEMMTRADEDVSVLLRATDTLGSFVDGSTDRIQLAANEHAIPILIGLFKLNGEKTELKRTACDVLMIVGEATGMFQMMAAKNIIGSLCLCLRAENPGRELEIRVVRLLLRLAQEARVYGQIVNEGMMSPLFRVIERNSSIKEVTVTVSTILADVSAFARKCKLDISPFVDSKCCRGQVLVLAATCHAQDAAVVDCTFRFFVNVSNNPVNLPHLINSETIEGLLSLYVLAGGTGYLAELAGHLVHGKSVNTITGYIGIAIEILCRVISSSDVWRDETVEICNFVREMLLATDGADIVLNCGGKDLLEILHTYLAGPDVETSSGGDEPGFLEPCNLPEDGSQYVEEAVARREEFIGSDVNLRARIVYENTSMVEDDHDKMPVGNHEEKSRRAVFITARVHPGECQASWMMRGVIDFLLGDSDVARILRRMFVFHVIPMLNPDGVFYGNSRCGLAACDLNRQWQTPSKALHPTIFHTKELIAKERSTRGVALFCDMHGHSRKKNVFMYGCDTKRRPNPAARMFAKLFSTQQTAKKYISFPDCSFKVSKDKETTARVVAANELKITWSFTIEASFCGANYGVYK</sequence>
<dbReference type="Proteomes" id="UP000285883">
    <property type="component" value="Unassembled WGS sequence"/>
</dbReference>
<dbReference type="PANTHER" id="PTHR12756:SF11">
    <property type="entry name" value="CYTOSOLIC CARBOXYPEPTIDASE 1"/>
    <property type="match status" value="1"/>
</dbReference>
<feature type="domain" description="Peptidase M14" evidence="6">
    <location>
        <begin position="393"/>
        <end position="643"/>
    </location>
</feature>
<comment type="cofactor">
    <cofactor evidence="1">
        <name>Zn(2+)</name>
        <dbReference type="ChEBI" id="CHEBI:29105"/>
    </cofactor>
</comment>
<dbReference type="STRING" id="325452.A0A421F7B0"/>
<dbReference type="Gene3D" id="1.25.10.10">
    <property type="entry name" value="Leucine-rich Repeat Variant"/>
    <property type="match status" value="1"/>
</dbReference>
<evidence type="ECO:0000313" key="11">
    <source>
        <dbReference type="Proteomes" id="UP000285883"/>
    </source>
</evidence>
<dbReference type="InterPro" id="IPR016024">
    <property type="entry name" value="ARM-type_fold"/>
</dbReference>
<reference evidence="7" key="1">
    <citation type="journal article" date="2015" name="Genom Data">
        <title>Genome sequences of six Phytophthora species associated with forests in New Zealand.</title>
        <authorList>
            <person name="Studholme D.J."/>
            <person name="McDougal R.L."/>
            <person name="Sambles C."/>
            <person name="Hansen E."/>
            <person name="Hardy G."/>
            <person name="Grant M."/>
            <person name="Ganley R.J."/>
            <person name="Williams N.M."/>
        </authorList>
    </citation>
    <scope>NUCLEOTIDE SEQUENCE</scope>
    <source>
        <strain evidence="7">NZFS 3630</strain>
    </source>
</reference>
<dbReference type="EMBL" id="MAYM02001079">
    <property type="protein sequence ID" value="RLN26915.1"/>
    <property type="molecule type" value="Genomic_DNA"/>
</dbReference>
<dbReference type="InterPro" id="IPR011989">
    <property type="entry name" value="ARM-like"/>
</dbReference>
<dbReference type="SUPFAM" id="SSF48371">
    <property type="entry name" value="ARM repeat"/>
    <property type="match status" value="1"/>
</dbReference>
<dbReference type="PANTHER" id="PTHR12756">
    <property type="entry name" value="CYTOSOLIC CARBOXYPEPTIDASE"/>
    <property type="match status" value="1"/>
</dbReference>
<evidence type="ECO:0000256" key="3">
    <source>
        <dbReference type="ARBA" id="ARBA00024524"/>
    </source>
</evidence>
<dbReference type="AlphaFoldDB" id="A0A421F7B0"/>
<evidence type="ECO:0000256" key="2">
    <source>
        <dbReference type="ARBA" id="ARBA00005988"/>
    </source>
</evidence>
<evidence type="ECO:0000313" key="7">
    <source>
        <dbReference type="EMBL" id="KAG2533352.1"/>
    </source>
</evidence>
<evidence type="ECO:0000256" key="1">
    <source>
        <dbReference type="ARBA" id="ARBA00001947"/>
    </source>
</evidence>
<evidence type="ECO:0000313" key="10">
    <source>
        <dbReference type="Proteomes" id="UP000285624"/>
    </source>
</evidence>
<gene>
    <name evidence="8" type="ORF">BBI17_000101</name>
    <name evidence="9" type="ORF">BBO99_00000101</name>
    <name evidence="7" type="ORF">JM18_000219</name>
</gene>
<dbReference type="Pfam" id="PF00246">
    <property type="entry name" value="Peptidase_M14"/>
    <property type="match status" value="1"/>
</dbReference>
<proteinExistence type="inferred from homology"/>
<dbReference type="EMBL" id="MBDN02000003">
    <property type="protein sequence ID" value="RLN85973.1"/>
    <property type="molecule type" value="Genomic_DNA"/>
</dbReference>
<reference evidence="10 11" key="2">
    <citation type="submission" date="2018-07" db="EMBL/GenBank/DDBJ databases">
        <title>Genome sequencing of oomycete isolates from Chile give support for New Zealand origin for Phytophthora kernoviae and make available the first Nothophytophthora sp. genome.</title>
        <authorList>
            <person name="Studholme D.J."/>
            <person name="Sanfuentes E."/>
            <person name="Panda P."/>
            <person name="Hill R."/>
            <person name="Sambles C."/>
            <person name="Grant M."/>
            <person name="Williams N.M."/>
            <person name="Mcdougal R.L."/>
        </authorList>
    </citation>
    <scope>NUCLEOTIDE SEQUENCE [LARGE SCALE GENOMIC DNA]</scope>
    <source>
        <strain evidence="8">Chile2</strain>
        <strain evidence="9">Chile4</strain>
    </source>
</reference>
<dbReference type="InterPro" id="IPR000834">
    <property type="entry name" value="Peptidase_M14"/>
</dbReference>
<dbReference type="EC" id="3.4.17.24" evidence="4"/>
<feature type="active site" description="Proton donor/acceptor" evidence="5">
    <location>
        <position position="631"/>
    </location>
</feature>
<dbReference type="PROSITE" id="PS52035">
    <property type="entry name" value="PEPTIDASE_M14"/>
    <property type="match status" value="1"/>
</dbReference>
<reference evidence="7" key="3">
    <citation type="submission" date="2020-06" db="EMBL/GenBank/DDBJ databases">
        <authorList>
            <person name="Studholme D.J."/>
        </authorList>
    </citation>
    <scope>NUCLEOTIDE SEQUENCE</scope>
    <source>
        <strain evidence="7">NZFS 3630</strain>
    </source>
</reference>
<dbReference type="EMBL" id="JPWU03000003">
    <property type="protein sequence ID" value="KAG2533352.1"/>
    <property type="molecule type" value="Genomic_DNA"/>
</dbReference>
<evidence type="ECO:0000313" key="9">
    <source>
        <dbReference type="EMBL" id="RLN85973.1"/>
    </source>
</evidence>
<comment type="caution">
    <text evidence="8">The sequence shown here is derived from an EMBL/GenBank/DDBJ whole genome shotgun (WGS) entry which is preliminary data.</text>
</comment>
<comment type="similarity">
    <text evidence="2 5">Belongs to the peptidase M14 family.</text>
</comment>
<dbReference type="Proteomes" id="UP000285624">
    <property type="component" value="Unassembled WGS sequence"/>
</dbReference>
<accession>A0A421F7B0</accession>
<dbReference type="Gene3D" id="3.40.630.10">
    <property type="entry name" value="Zn peptidases"/>
    <property type="match status" value="1"/>
</dbReference>